<evidence type="ECO:0000313" key="2">
    <source>
        <dbReference type="EMBL" id="HAT6345142.1"/>
    </source>
</evidence>
<dbReference type="InterPro" id="IPR013096">
    <property type="entry name" value="Cupin_2"/>
</dbReference>
<dbReference type="Pfam" id="PF07883">
    <property type="entry name" value="Cupin_2"/>
    <property type="match status" value="1"/>
</dbReference>
<dbReference type="InterPro" id="IPR014710">
    <property type="entry name" value="RmlC-like_jellyroll"/>
</dbReference>
<dbReference type="InterPro" id="IPR011051">
    <property type="entry name" value="RmlC_Cupin_sf"/>
</dbReference>
<accession>A0A1V2F4M8</accession>
<evidence type="ECO:0000259" key="1">
    <source>
        <dbReference type="Pfam" id="PF07883"/>
    </source>
</evidence>
<name>A0A1V2F4M8_AERHY</name>
<reference evidence="2" key="2">
    <citation type="submission" date="2020-01" db="EMBL/GenBank/DDBJ databases">
        <authorList>
            <consortium name="NCBI Pathogen Detection Project"/>
        </authorList>
    </citation>
    <scope>NUCLEOTIDE SEQUENCE</scope>
    <source>
        <strain evidence="2">OLC2673_Aeromonas</strain>
    </source>
</reference>
<dbReference type="Gene3D" id="2.60.120.10">
    <property type="entry name" value="Jelly Rolls"/>
    <property type="match status" value="1"/>
</dbReference>
<sequence>MHTRNLLNDIPSPLPTELFQDLVSTNHLRIERILSHGHQTAPGEWYDQDEHEWILVVQGEASLLFIDPQTQQQQLVQLGPGDHINIPARQKHRVEWTHPDMTTVWLCVFY</sequence>
<gene>
    <name evidence="2" type="ORF">JAJ28_002897</name>
    <name evidence="3" type="ORF">PY771_23115</name>
</gene>
<dbReference type="SUPFAM" id="SSF51182">
    <property type="entry name" value="RmlC-like cupins"/>
    <property type="match status" value="1"/>
</dbReference>
<dbReference type="Proteomes" id="UP001214666">
    <property type="component" value="Chromosome"/>
</dbReference>
<dbReference type="Proteomes" id="UP000859505">
    <property type="component" value="Unassembled WGS sequence"/>
</dbReference>
<proteinExistence type="predicted"/>
<dbReference type="EMBL" id="DACTUL010000024">
    <property type="protein sequence ID" value="HAT6345142.1"/>
    <property type="molecule type" value="Genomic_DNA"/>
</dbReference>
<dbReference type="GeneID" id="47842988"/>
<protein>
    <submittedName>
        <fullName evidence="2">Cupin domain-containing protein</fullName>
    </submittedName>
</protein>
<dbReference type="AlphaFoldDB" id="A0A1V2F4M8"/>
<evidence type="ECO:0000313" key="4">
    <source>
        <dbReference type="Proteomes" id="UP000859505"/>
    </source>
</evidence>
<dbReference type="RefSeq" id="WP_005306245.1">
    <property type="nucleotide sequence ID" value="NZ_AP022206.1"/>
</dbReference>
<dbReference type="CDD" id="cd06981">
    <property type="entry name" value="cupin_reut_a1446"/>
    <property type="match status" value="1"/>
</dbReference>
<evidence type="ECO:0000313" key="3">
    <source>
        <dbReference type="EMBL" id="WEE26449.1"/>
    </source>
</evidence>
<dbReference type="EMBL" id="CP118942">
    <property type="protein sequence ID" value="WEE26449.1"/>
    <property type="molecule type" value="Genomic_DNA"/>
</dbReference>
<reference evidence="3" key="3">
    <citation type="submission" date="2023-02" db="EMBL/GenBank/DDBJ databases">
        <title>The sequence of Aeromonas hydrophila K533.</title>
        <authorList>
            <person name="Luo X."/>
        </authorList>
    </citation>
    <scope>NUCLEOTIDE SEQUENCE</scope>
    <source>
        <strain evidence="3">K533</strain>
    </source>
</reference>
<reference evidence="2" key="1">
    <citation type="journal article" date="2018" name="Genome Biol.">
        <title>SKESA: strategic k-mer extension for scrupulous assemblies.</title>
        <authorList>
            <person name="Souvorov A."/>
            <person name="Agarwala R."/>
            <person name="Lipman D.J."/>
        </authorList>
    </citation>
    <scope>NUCLEOTIDE SEQUENCE</scope>
    <source>
        <strain evidence="2">OLC2673_Aeromonas</strain>
    </source>
</reference>
<feature type="domain" description="Cupin type-2" evidence="1">
    <location>
        <begin position="38"/>
        <end position="109"/>
    </location>
</feature>
<organism evidence="2 4">
    <name type="scientific">Aeromonas hydrophila</name>
    <dbReference type="NCBI Taxonomy" id="644"/>
    <lineage>
        <taxon>Bacteria</taxon>
        <taxon>Pseudomonadati</taxon>
        <taxon>Pseudomonadota</taxon>
        <taxon>Gammaproteobacteria</taxon>
        <taxon>Aeromonadales</taxon>
        <taxon>Aeromonadaceae</taxon>
        <taxon>Aeromonas</taxon>
    </lineage>
</organism>
<dbReference type="KEGG" id="aaj:BOQ57_20910"/>